<dbReference type="PANTHER" id="PTHR11102">
    <property type="entry name" value="SEL-1-LIKE PROTEIN"/>
    <property type="match status" value="1"/>
</dbReference>
<gene>
    <name evidence="2" type="ORF">DCO56_07660</name>
</gene>
<dbReference type="Gene3D" id="1.25.40.10">
    <property type="entry name" value="Tetratricopeptide repeat domain"/>
    <property type="match status" value="1"/>
</dbReference>
<dbReference type="EMBL" id="QCXX01000002">
    <property type="protein sequence ID" value="PUV24831.1"/>
    <property type="molecule type" value="Genomic_DNA"/>
</dbReference>
<dbReference type="PANTHER" id="PTHR11102:SF160">
    <property type="entry name" value="ERAD-ASSOCIATED E3 UBIQUITIN-PROTEIN LIGASE COMPONENT HRD3"/>
    <property type="match status" value="1"/>
</dbReference>
<organism evidence="2 3">
    <name type="scientific">Sphingobacterium athyrii</name>
    <dbReference type="NCBI Taxonomy" id="2152717"/>
    <lineage>
        <taxon>Bacteria</taxon>
        <taxon>Pseudomonadati</taxon>
        <taxon>Bacteroidota</taxon>
        <taxon>Sphingobacteriia</taxon>
        <taxon>Sphingobacteriales</taxon>
        <taxon>Sphingobacteriaceae</taxon>
        <taxon>Sphingobacterium</taxon>
    </lineage>
</organism>
<evidence type="ECO:0000313" key="3">
    <source>
        <dbReference type="Proteomes" id="UP000250831"/>
    </source>
</evidence>
<dbReference type="SUPFAM" id="SSF81901">
    <property type="entry name" value="HCP-like"/>
    <property type="match status" value="1"/>
</dbReference>
<dbReference type="InterPro" id="IPR032774">
    <property type="entry name" value="WG_beta_rep"/>
</dbReference>
<keyword evidence="3" id="KW-1185">Reference proteome</keyword>
<comment type="caution">
    <text evidence="2">The sequence shown here is derived from an EMBL/GenBank/DDBJ whole genome shotgun (WGS) entry which is preliminary data.</text>
</comment>
<proteinExistence type="predicted"/>
<sequence>MAHRIYIYNTDKKDQEYFHAYLGEWNYVIPDLLLPLFAANPKAKGTLVYAEKEAGVLKLRKFYDLLIQEYNLISNAAVLLTIEKMFDFLHGLPFECFQINARDVFNMSEVKHSQQAKDFAFEIQEKNLYYKKAIEKQSLSALYPILSRSGYDSFLAMLQAEWSNYGLGWWNGEAIDSLDNQFFEESGCWGIRNAKGEVKVEPCYDEIGDFDYNGFAVVEKEGLFGYINRKGEETIPCMYASAEPVQSGRGKIVGKVSLAGKYGLVDVETGATIIPLNYAVLDDFAYGFYQGQLDGKYDIIDAEGKGLNTTSSDEPFEIDYEGFIYQPIANSKLRKYYSNQGALLGEYPEGVLNELLFDFYAVNLNNKKKKSVHAADGSLLVKDVAVLNAMNGLSALYYLTAGKYFLYDLASRDFLLQDLTIKSIQGGANFGNGAYNCYIIETESERGIYHTETKSWLLPLSAHYATISYALMDYFILQDQVGGYYYYDTDSKELSESFDFICGSVRHYQDLMMLRDGKLFNKGYEGLEEVPQDQYGYYIKALDKLEGKELEVFDHFFTQWKSDRGVDFESAYDSYTLYHMAMDCCRNGDVENAIRYFTFSADQDNESSMYELGNIYTDTDNENKRFLDLKKGIAYYERSAGKGYAASWNSIGYLYQHGIGYTSDLKKAFEAYTKAADLGDGYALSNLGYFYFSGTYVEEDLEKALDYYKKAELKLVENNGNIASIYYSLDDYDRLLVYLKKDKANSYSNIYYGLMYDAGLKFKKDSKKAIHYFERANHYSVYESATESLLGYYKNDPNFMDQEKHAYWSDFARQHELDIEPELLIWANEKSGGVEAQDEPTGNSSSSFFSKLFKKKK</sequence>
<dbReference type="InterPro" id="IPR006597">
    <property type="entry name" value="Sel1-like"/>
</dbReference>
<accession>A0A363NW00</accession>
<dbReference type="SMART" id="SM00671">
    <property type="entry name" value="SEL1"/>
    <property type="match status" value="5"/>
</dbReference>
<dbReference type="Proteomes" id="UP000250831">
    <property type="component" value="Unassembled WGS sequence"/>
</dbReference>
<evidence type="ECO:0000256" key="1">
    <source>
        <dbReference type="SAM" id="MobiDB-lite"/>
    </source>
</evidence>
<dbReference type="Pfam" id="PF08238">
    <property type="entry name" value="Sel1"/>
    <property type="match status" value="4"/>
</dbReference>
<dbReference type="InterPro" id="IPR050767">
    <property type="entry name" value="Sel1_AlgK"/>
</dbReference>
<reference evidence="2 3" key="1">
    <citation type="submission" date="2018-04" db="EMBL/GenBank/DDBJ databases">
        <title>Sphingobacterium sp. M46 Genome.</title>
        <authorList>
            <person name="Cheng J."/>
            <person name="Li Y."/>
        </authorList>
    </citation>
    <scope>NUCLEOTIDE SEQUENCE [LARGE SCALE GENOMIC DNA]</scope>
    <source>
        <strain evidence="2 3">M46</strain>
    </source>
</reference>
<dbReference type="RefSeq" id="WP_108633167.1">
    <property type="nucleotide sequence ID" value="NZ_QCXX01000002.1"/>
</dbReference>
<evidence type="ECO:0000313" key="2">
    <source>
        <dbReference type="EMBL" id="PUV24831.1"/>
    </source>
</evidence>
<dbReference type="OrthoDB" id="5464673at2"/>
<name>A0A363NW00_9SPHI</name>
<dbReference type="InterPro" id="IPR011990">
    <property type="entry name" value="TPR-like_helical_dom_sf"/>
</dbReference>
<protein>
    <recommendedName>
        <fullName evidence="4">Sel1 repeat family protein</fullName>
    </recommendedName>
</protein>
<dbReference type="AlphaFoldDB" id="A0A363NW00"/>
<evidence type="ECO:0008006" key="4">
    <source>
        <dbReference type="Google" id="ProtNLM"/>
    </source>
</evidence>
<dbReference type="Pfam" id="PF14903">
    <property type="entry name" value="WG_beta_rep"/>
    <property type="match status" value="2"/>
</dbReference>
<feature type="region of interest" description="Disordered" evidence="1">
    <location>
        <begin position="834"/>
        <end position="857"/>
    </location>
</feature>